<dbReference type="EMBL" id="VSSQ01011938">
    <property type="protein sequence ID" value="MPM48065.1"/>
    <property type="molecule type" value="Genomic_DNA"/>
</dbReference>
<name>A0A645A4E7_9ZZZZ</name>
<reference evidence="1" key="1">
    <citation type="submission" date="2019-08" db="EMBL/GenBank/DDBJ databases">
        <authorList>
            <person name="Kucharzyk K."/>
            <person name="Murdoch R.W."/>
            <person name="Higgins S."/>
            <person name="Loffler F."/>
        </authorList>
    </citation>
    <scope>NUCLEOTIDE SEQUENCE</scope>
</reference>
<dbReference type="AlphaFoldDB" id="A0A645A4E7"/>
<gene>
    <name evidence="1" type="ORF">SDC9_94787</name>
</gene>
<accession>A0A645A4E7</accession>
<organism evidence="1">
    <name type="scientific">bioreactor metagenome</name>
    <dbReference type="NCBI Taxonomy" id="1076179"/>
    <lineage>
        <taxon>unclassified sequences</taxon>
        <taxon>metagenomes</taxon>
        <taxon>ecological metagenomes</taxon>
    </lineage>
</organism>
<comment type="caution">
    <text evidence="1">The sequence shown here is derived from an EMBL/GenBank/DDBJ whole genome shotgun (WGS) entry which is preliminary data.</text>
</comment>
<proteinExistence type="predicted"/>
<sequence length="105" mass="11652">MAKQLEVRVLLQHSVQPRKPNLVDQSITAALFGGNVDSDRKAARFTVSKEVFNKRVIRVQVCGELAHAFRAQRLEELQVAAQVAVRTVLAKAGVHIAEPIEPVRM</sequence>
<evidence type="ECO:0000313" key="1">
    <source>
        <dbReference type="EMBL" id="MPM48065.1"/>
    </source>
</evidence>
<protein>
    <submittedName>
        <fullName evidence="1">Uncharacterized protein</fullName>
    </submittedName>
</protein>